<protein>
    <submittedName>
        <fullName evidence="2">Glycosyltransferase</fullName>
    </submittedName>
</protein>
<dbReference type="GO" id="GO:0009244">
    <property type="term" value="P:lipopolysaccharide core region biosynthetic process"/>
    <property type="evidence" value="ECO:0007669"/>
    <property type="project" value="TreeGrafter"/>
</dbReference>
<dbReference type="RefSeq" id="WP_050771502.1">
    <property type="nucleotide sequence ID" value="NZ_CP012543.1"/>
</dbReference>
<accession>A0A6G5QP18</accession>
<dbReference type="KEGG" id="crx:CRECT_1701"/>
<name>A0A6G5QP18_CAMRE</name>
<evidence type="ECO:0000313" key="3">
    <source>
        <dbReference type="Proteomes" id="UP000502377"/>
    </source>
</evidence>
<dbReference type="InterPro" id="IPR051199">
    <property type="entry name" value="LPS_LOS_Heptosyltrfase"/>
</dbReference>
<feature type="compositionally biased region" description="Polar residues" evidence="1">
    <location>
        <begin position="321"/>
        <end position="340"/>
    </location>
</feature>
<dbReference type="Gene3D" id="3.40.50.2000">
    <property type="entry name" value="Glycogen Phosphorylase B"/>
    <property type="match status" value="2"/>
</dbReference>
<dbReference type="AlphaFoldDB" id="A0A6G5QP18"/>
<dbReference type="Proteomes" id="UP000502377">
    <property type="component" value="Chromosome"/>
</dbReference>
<sequence>MIYFLIYLLIYPYLFMMKKLKFKGEKGKILLIQTAKIGDYANSTVIFEKLGKFDVLIDEINLAFAKHDRRIEKIFTINGVKRKKASKLGLALELFSRGYESVYVLMPNSLNLFLARCTLAKNIVAVHHYAASSDFALLALGMKKAPHTLQDLTLLTYLKTLGESELKYEKCLQKPLVIPRENLVKSDKFKIGVSLSAGNKMKTPPKKTWEKIFEIFAKFDCEVYIFGVGEEAALLQNLLAENADEKRAKNLSERGICADLAGNGASEIYGDLENANGKQTSYAQNHTEASYAASNFIAQNTAYKKLILNTKRAAENDDKNTNNAPTIRAQNTDNKTTYDNANGKQAKAQICSKKGTSDGSNLSSQICDTYVKKFGENELKIISLIGKIKLEELPFYLSQMQLYASSDTGNYYVADSVRTPTICLMGPCFASEQRGVADSLVINSHLPPVSSVFKTVRDIDASAFFELSEQNLADIEAFVKVRYISYLSREDNFLC</sequence>
<feature type="region of interest" description="Disordered" evidence="1">
    <location>
        <begin position="314"/>
        <end position="340"/>
    </location>
</feature>
<keyword evidence="2" id="KW-0808">Transferase</keyword>
<proteinExistence type="predicted"/>
<dbReference type="GO" id="GO:0008713">
    <property type="term" value="F:ADP-heptose-lipopolysaccharide heptosyltransferase activity"/>
    <property type="evidence" value="ECO:0007669"/>
    <property type="project" value="TreeGrafter"/>
</dbReference>
<evidence type="ECO:0000313" key="2">
    <source>
        <dbReference type="EMBL" id="QCD47334.1"/>
    </source>
</evidence>
<evidence type="ECO:0000256" key="1">
    <source>
        <dbReference type="SAM" id="MobiDB-lite"/>
    </source>
</evidence>
<dbReference type="PANTHER" id="PTHR30160">
    <property type="entry name" value="TETRAACYLDISACCHARIDE 4'-KINASE-RELATED"/>
    <property type="match status" value="1"/>
</dbReference>
<reference evidence="2 3" key="1">
    <citation type="submission" date="2016-07" db="EMBL/GenBank/DDBJ databases">
        <title>Comparative genomics of the Campylobacter concisus group.</title>
        <authorList>
            <person name="Miller W.G."/>
            <person name="Yee E."/>
            <person name="Chapman M.H."/>
            <person name="Huynh S."/>
            <person name="Bono J.L."/>
            <person name="On S.L.W."/>
            <person name="StLeger J."/>
            <person name="Foster G."/>
            <person name="Parker C.T."/>
        </authorList>
    </citation>
    <scope>NUCLEOTIDE SEQUENCE [LARGE SCALE GENOMIC DNA]</scope>
    <source>
        <strain evidence="2 3">ATCC 33238</strain>
    </source>
</reference>
<organism evidence="2 3">
    <name type="scientific">Campylobacter rectus</name>
    <name type="common">Wolinella recta</name>
    <dbReference type="NCBI Taxonomy" id="203"/>
    <lineage>
        <taxon>Bacteria</taxon>
        <taxon>Pseudomonadati</taxon>
        <taxon>Campylobacterota</taxon>
        <taxon>Epsilonproteobacteria</taxon>
        <taxon>Campylobacterales</taxon>
        <taxon>Campylobacteraceae</taxon>
        <taxon>Campylobacter</taxon>
    </lineage>
</organism>
<dbReference type="EMBL" id="CP012543">
    <property type="protein sequence ID" value="QCD47334.1"/>
    <property type="molecule type" value="Genomic_DNA"/>
</dbReference>
<dbReference type="PANTHER" id="PTHR30160:SF7">
    <property type="entry name" value="ADP-HEPTOSE--LPS HEPTOSYLTRANSFERASE 2"/>
    <property type="match status" value="1"/>
</dbReference>
<dbReference type="SUPFAM" id="SSF53756">
    <property type="entry name" value="UDP-Glycosyltransferase/glycogen phosphorylase"/>
    <property type="match status" value="2"/>
</dbReference>
<dbReference type="GO" id="GO:0005829">
    <property type="term" value="C:cytosol"/>
    <property type="evidence" value="ECO:0007669"/>
    <property type="project" value="TreeGrafter"/>
</dbReference>
<gene>
    <name evidence="2" type="ORF">CRECT_1701</name>
</gene>